<dbReference type="Proteomes" id="UP001499915">
    <property type="component" value="Unassembled WGS sequence"/>
</dbReference>
<keyword evidence="5 6" id="KW-0560">Oxidoreductase</keyword>
<feature type="domain" description="Acyl-CoA oxidase/dehydrogenase middle" evidence="8">
    <location>
        <begin position="123"/>
        <end position="215"/>
    </location>
</feature>
<evidence type="ECO:0000313" key="10">
    <source>
        <dbReference type="EMBL" id="GAA0688487.1"/>
    </source>
</evidence>
<evidence type="ECO:0000313" key="11">
    <source>
        <dbReference type="Proteomes" id="UP001499915"/>
    </source>
</evidence>
<evidence type="ECO:0000259" key="8">
    <source>
        <dbReference type="Pfam" id="PF02770"/>
    </source>
</evidence>
<dbReference type="Gene3D" id="1.20.140.10">
    <property type="entry name" value="Butyryl-CoA Dehydrogenase, subunit A, domain 3"/>
    <property type="match status" value="1"/>
</dbReference>
<protein>
    <submittedName>
        <fullName evidence="10">Pimeloyl-CoA dehydrogenase small subunit</fullName>
    </submittedName>
</protein>
<comment type="cofactor">
    <cofactor evidence="1 6">
        <name>FAD</name>
        <dbReference type="ChEBI" id="CHEBI:57692"/>
    </cofactor>
</comment>
<dbReference type="InterPro" id="IPR009075">
    <property type="entry name" value="AcylCo_DH/oxidase_C"/>
</dbReference>
<proteinExistence type="inferred from homology"/>
<dbReference type="InterPro" id="IPR009100">
    <property type="entry name" value="AcylCoA_DH/oxidase_NM_dom_sf"/>
</dbReference>
<dbReference type="CDD" id="cd00567">
    <property type="entry name" value="ACAD"/>
    <property type="match status" value="1"/>
</dbReference>
<dbReference type="InterPro" id="IPR013786">
    <property type="entry name" value="AcylCoA_DH/ox_N"/>
</dbReference>
<evidence type="ECO:0000256" key="2">
    <source>
        <dbReference type="ARBA" id="ARBA00009347"/>
    </source>
</evidence>
<dbReference type="RefSeq" id="WP_343804186.1">
    <property type="nucleotide sequence ID" value="NZ_BAAAET010000002.1"/>
</dbReference>
<dbReference type="InterPro" id="IPR036250">
    <property type="entry name" value="AcylCo_DH-like_C"/>
</dbReference>
<dbReference type="Gene3D" id="1.10.540.10">
    <property type="entry name" value="Acyl-CoA dehydrogenase/oxidase, N-terminal domain"/>
    <property type="match status" value="1"/>
</dbReference>
<feature type="domain" description="Acyl-CoA dehydrogenase/oxidase N-terminal" evidence="9">
    <location>
        <begin position="6"/>
        <end position="102"/>
    </location>
</feature>
<keyword evidence="11" id="KW-1185">Reference proteome</keyword>
<sequence>MNFSLTEEQQMLQDSAARFIGQNYSFERRQKDTSLAQGFDPELWRQIAELGWLSVPFSQQNGGFDGDATDLMVLMEQFGKGLVALPYLPTILLFGRLLDLAGINTSYSKLLGQVIEGNIQGSLAFMERQARYQLSDVKTEAVRSEQSFVITGEKALVLNGPNCDKLIVSARTSGGQYDEEGISLFLVDANASGLSRTDYRLMDGQTVANFYFDQVKVPTEQLIGQEGKGLMLLKRVIDQALLGTCAEALGLMHRLTDTTIEYSKVRKQFGVTIGSFQALQHRMVDMFTACEQTRSLLFRAVCSAASMETNEHQKNLHALKVLTGRNGKAVGNEAIQLHGGMGLTDELDVGHGVKRLMVINSLFGDADFHQQKMVIRSLEA</sequence>
<feature type="domain" description="Acyl-CoA dehydrogenase/oxidase C-terminal" evidence="7">
    <location>
        <begin position="227"/>
        <end position="367"/>
    </location>
</feature>
<evidence type="ECO:0000256" key="1">
    <source>
        <dbReference type="ARBA" id="ARBA00001974"/>
    </source>
</evidence>
<evidence type="ECO:0000256" key="5">
    <source>
        <dbReference type="ARBA" id="ARBA00023002"/>
    </source>
</evidence>
<name>A0ABP3TAN1_9GAMM</name>
<dbReference type="InterPro" id="IPR046373">
    <property type="entry name" value="Acyl-CoA_Oxase/DH_mid-dom_sf"/>
</dbReference>
<dbReference type="Gene3D" id="2.40.110.10">
    <property type="entry name" value="Butyryl-CoA Dehydrogenase, subunit A, domain 2"/>
    <property type="match status" value="1"/>
</dbReference>
<keyword evidence="4 6" id="KW-0274">FAD</keyword>
<organism evidence="10 11">
    <name type="scientific">Marinobacterium maritimum</name>
    <dbReference type="NCBI Taxonomy" id="500162"/>
    <lineage>
        <taxon>Bacteria</taxon>
        <taxon>Pseudomonadati</taxon>
        <taxon>Pseudomonadota</taxon>
        <taxon>Gammaproteobacteria</taxon>
        <taxon>Oceanospirillales</taxon>
        <taxon>Oceanospirillaceae</taxon>
        <taxon>Marinobacterium</taxon>
    </lineage>
</organism>
<comment type="caution">
    <text evidence="10">The sequence shown here is derived from an EMBL/GenBank/DDBJ whole genome shotgun (WGS) entry which is preliminary data.</text>
</comment>
<keyword evidence="3 6" id="KW-0285">Flavoprotein</keyword>
<dbReference type="SUPFAM" id="SSF56645">
    <property type="entry name" value="Acyl-CoA dehydrogenase NM domain-like"/>
    <property type="match status" value="1"/>
</dbReference>
<dbReference type="InterPro" id="IPR006091">
    <property type="entry name" value="Acyl-CoA_Oxase/DH_mid-dom"/>
</dbReference>
<evidence type="ECO:0000259" key="7">
    <source>
        <dbReference type="Pfam" id="PF00441"/>
    </source>
</evidence>
<dbReference type="Pfam" id="PF02771">
    <property type="entry name" value="Acyl-CoA_dh_N"/>
    <property type="match status" value="1"/>
</dbReference>
<dbReference type="PANTHER" id="PTHR43884">
    <property type="entry name" value="ACYL-COA DEHYDROGENASE"/>
    <property type="match status" value="1"/>
</dbReference>
<dbReference type="EMBL" id="BAAAET010000002">
    <property type="protein sequence ID" value="GAA0688487.1"/>
    <property type="molecule type" value="Genomic_DNA"/>
</dbReference>
<dbReference type="SUPFAM" id="SSF47203">
    <property type="entry name" value="Acyl-CoA dehydrogenase C-terminal domain-like"/>
    <property type="match status" value="1"/>
</dbReference>
<reference evidence="11" key="1">
    <citation type="journal article" date="2019" name="Int. J. Syst. Evol. Microbiol.">
        <title>The Global Catalogue of Microorganisms (GCM) 10K type strain sequencing project: providing services to taxonomists for standard genome sequencing and annotation.</title>
        <authorList>
            <consortium name="The Broad Institute Genomics Platform"/>
            <consortium name="The Broad Institute Genome Sequencing Center for Infectious Disease"/>
            <person name="Wu L."/>
            <person name="Ma J."/>
        </authorList>
    </citation>
    <scope>NUCLEOTIDE SEQUENCE [LARGE SCALE GENOMIC DNA]</scope>
    <source>
        <strain evidence="11">JCM 15134</strain>
    </source>
</reference>
<evidence type="ECO:0000256" key="4">
    <source>
        <dbReference type="ARBA" id="ARBA00022827"/>
    </source>
</evidence>
<dbReference type="PANTHER" id="PTHR43884:SF20">
    <property type="entry name" value="ACYL-COA DEHYDROGENASE FADE28"/>
    <property type="match status" value="1"/>
</dbReference>
<dbReference type="Pfam" id="PF00441">
    <property type="entry name" value="Acyl-CoA_dh_1"/>
    <property type="match status" value="1"/>
</dbReference>
<dbReference type="InterPro" id="IPR037069">
    <property type="entry name" value="AcylCoA_DH/ox_N_sf"/>
</dbReference>
<evidence type="ECO:0000256" key="3">
    <source>
        <dbReference type="ARBA" id="ARBA00022630"/>
    </source>
</evidence>
<evidence type="ECO:0000256" key="6">
    <source>
        <dbReference type="RuleBase" id="RU362125"/>
    </source>
</evidence>
<evidence type="ECO:0000259" key="9">
    <source>
        <dbReference type="Pfam" id="PF02771"/>
    </source>
</evidence>
<accession>A0ABP3TAN1</accession>
<comment type="similarity">
    <text evidence="2 6">Belongs to the acyl-CoA dehydrogenase family.</text>
</comment>
<gene>
    <name evidence="10" type="primary">pimD</name>
    <name evidence="10" type="ORF">GCM10009104_13360</name>
</gene>
<dbReference type="Pfam" id="PF02770">
    <property type="entry name" value="Acyl-CoA_dh_M"/>
    <property type="match status" value="1"/>
</dbReference>